<sequence>MLRFTRPLRHLLKTTTGIHGLPVHPNPLPELLKTYESTLSALSSIPQTSVYRQGVEALVRHKINIVKGANGDIAAAEKQLNEGQIEESLDIAADELSLAAKIVEWKAWEPLEEKPEPGQWEYTGQTTSASS</sequence>
<evidence type="ECO:0000256" key="6">
    <source>
        <dbReference type="ARBA" id="ARBA00022982"/>
    </source>
</evidence>
<evidence type="ECO:0000313" key="10">
    <source>
        <dbReference type="Proteomes" id="UP000467700"/>
    </source>
</evidence>
<evidence type="ECO:0000256" key="4">
    <source>
        <dbReference type="ARBA" id="ARBA00022660"/>
    </source>
</evidence>
<name>A0A8S0VY10_CYCAE</name>
<gene>
    <name evidence="9" type="ORF">AAE3_LOCUS8821</name>
</gene>
<keyword evidence="6" id="KW-0249">Electron transport</keyword>
<dbReference type="PANTHER" id="PTHR12653:SF0">
    <property type="entry name" value="NADH DEHYDROGENASE [UBIQUINONE] 1 ALPHA SUBCOMPLEX SUBUNIT 5"/>
    <property type="match status" value="1"/>
</dbReference>
<evidence type="ECO:0000256" key="7">
    <source>
        <dbReference type="ARBA" id="ARBA00023128"/>
    </source>
</evidence>
<comment type="similarity">
    <text evidence="2">Belongs to the complex I NDUFA5 subunit family.</text>
</comment>
<dbReference type="Proteomes" id="UP000467700">
    <property type="component" value="Unassembled WGS sequence"/>
</dbReference>
<keyword evidence="4" id="KW-0679">Respiratory chain</keyword>
<evidence type="ECO:0000256" key="2">
    <source>
        <dbReference type="ARBA" id="ARBA00010261"/>
    </source>
</evidence>
<keyword evidence="3" id="KW-0813">Transport</keyword>
<evidence type="ECO:0000256" key="5">
    <source>
        <dbReference type="ARBA" id="ARBA00022792"/>
    </source>
</evidence>
<evidence type="ECO:0000313" key="9">
    <source>
        <dbReference type="EMBL" id="CAA7266474.1"/>
    </source>
</evidence>
<keyword evidence="10" id="KW-1185">Reference proteome</keyword>
<reference evidence="9 10" key="1">
    <citation type="submission" date="2020-01" db="EMBL/GenBank/DDBJ databases">
        <authorList>
            <person name="Gupta K D."/>
        </authorList>
    </citation>
    <scope>NUCLEOTIDE SEQUENCE [LARGE SCALE GENOMIC DNA]</scope>
</reference>
<keyword evidence="7" id="KW-0496">Mitochondrion</keyword>
<dbReference type="OrthoDB" id="286811at2759"/>
<comment type="subcellular location">
    <subcellularLocation>
        <location evidence="1">Mitochondrion inner membrane</location>
        <topology evidence="1">Peripheral membrane protein</topology>
        <orientation evidence="1">Matrix side</orientation>
    </subcellularLocation>
</comment>
<dbReference type="GO" id="GO:0022904">
    <property type="term" value="P:respiratory electron transport chain"/>
    <property type="evidence" value="ECO:0007669"/>
    <property type="project" value="InterPro"/>
</dbReference>
<dbReference type="Pfam" id="PF04716">
    <property type="entry name" value="ETC_C1_NDUFA5"/>
    <property type="match status" value="1"/>
</dbReference>
<proteinExistence type="inferred from homology"/>
<dbReference type="EMBL" id="CACVBS010000055">
    <property type="protein sequence ID" value="CAA7266474.1"/>
    <property type="molecule type" value="Genomic_DNA"/>
</dbReference>
<keyword evidence="8" id="KW-0472">Membrane</keyword>
<keyword evidence="5" id="KW-0999">Mitochondrion inner membrane</keyword>
<dbReference type="PANTHER" id="PTHR12653">
    <property type="entry name" value="NADH-UBIQUINONE OXIDOREDUCTASE 13 KD-B SUBUNIT"/>
    <property type="match status" value="1"/>
</dbReference>
<evidence type="ECO:0000256" key="3">
    <source>
        <dbReference type="ARBA" id="ARBA00022448"/>
    </source>
</evidence>
<accession>A0A8S0VY10</accession>
<evidence type="ECO:0000256" key="8">
    <source>
        <dbReference type="ARBA" id="ARBA00023136"/>
    </source>
</evidence>
<protein>
    <submittedName>
        <fullName evidence="9">Uncharacterized protein</fullName>
    </submittedName>
</protein>
<dbReference type="GO" id="GO:0005743">
    <property type="term" value="C:mitochondrial inner membrane"/>
    <property type="evidence" value="ECO:0007669"/>
    <property type="project" value="UniProtKB-SubCell"/>
</dbReference>
<comment type="caution">
    <text evidence="9">The sequence shown here is derived from an EMBL/GenBank/DDBJ whole genome shotgun (WGS) entry which is preliminary data.</text>
</comment>
<evidence type="ECO:0000256" key="1">
    <source>
        <dbReference type="ARBA" id="ARBA00004443"/>
    </source>
</evidence>
<organism evidence="9 10">
    <name type="scientific">Cyclocybe aegerita</name>
    <name type="common">Black poplar mushroom</name>
    <name type="synonym">Agrocybe aegerita</name>
    <dbReference type="NCBI Taxonomy" id="1973307"/>
    <lineage>
        <taxon>Eukaryota</taxon>
        <taxon>Fungi</taxon>
        <taxon>Dikarya</taxon>
        <taxon>Basidiomycota</taxon>
        <taxon>Agaricomycotina</taxon>
        <taxon>Agaricomycetes</taxon>
        <taxon>Agaricomycetidae</taxon>
        <taxon>Agaricales</taxon>
        <taxon>Agaricineae</taxon>
        <taxon>Bolbitiaceae</taxon>
        <taxon>Cyclocybe</taxon>
    </lineage>
</organism>
<dbReference type="InterPro" id="IPR006806">
    <property type="entry name" value="NDUFA5"/>
</dbReference>
<dbReference type="AlphaFoldDB" id="A0A8S0VY10"/>